<evidence type="ECO:0000313" key="3">
    <source>
        <dbReference type="Proteomes" id="UP001177003"/>
    </source>
</evidence>
<reference evidence="2" key="1">
    <citation type="submission" date="2023-04" db="EMBL/GenBank/DDBJ databases">
        <authorList>
            <person name="Vijverberg K."/>
            <person name="Xiong W."/>
            <person name="Schranz E."/>
        </authorList>
    </citation>
    <scope>NUCLEOTIDE SEQUENCE</scope>
</reference>
<sequence>MGPMEKNREKNRLEKQSMEEKLKILREKSTGQKANEAFGLGKRNVKIVSKKLDNLDPPMTKEQQKNQANCDAFLDELNALSAKLNAEEAEKKNAEKILANKKSLFPPWSI</sequence>
<proteinExistence type="predicted"/>
<evidence type="ECO:0000256" key="1">
    <source>
        <dbReference type="SAM" id="Coils"/>
    </source>
</evidence>
<keyword evidence="1" id="KW-0175">Coiled coil</keyword>
<keyword evidence="3" id="KW-1185">Reference proteome</keyword>
<name>A0AA35VPT7_LACSI</name>
<dbReference type="AlphaFoldDB" id="A0AA35VPT7"/>
<gene>
    <name evidence="2" type="ORF">LSALG_LOCUS5772</name>
</gene>
<feature type="coiled-coil region" evidence="1">
    <location>
        <begin position="8"/>
        <end position="35"/>
    </location>
</feature>
<feature type="coiled-coil region" evidence="1">
    <location>
        <begin position="70"/>
        <end position="104"/>
    </location>
</feature>
<evidence type="ECO:0000313" key="2">
    <source>
        <dbReference type="EMBL" id="CAI9265152.1"/>
    </source>
</evidence>
<accession>A0AA35VPT7</accession>
<dbReference type="EMBL" id="OX465086">
    <property type="protein sequence ID" value="CAI9265152.1"/>
    <property type="molecule type" value="Genomic_DNA"/>
</dbReference>
<dbReference type="Proteomes" id="UP001177003">
    <property type="component" value="Chromosome 0"/>
</dbReference>
<organism evidence="2 3">
    <name type="scientific">Lactuca saligna</name>
    <name type="common">Willowleaf lettuce</name>
    <dbReference type="NCBI Taxonomy" id="75948"/>
    <lineage>
        <taxon>Eukaryota</taxon>
        <taxon>Viridiplantae</taxon>
        <taxon>Streptophyta</taxon>
        <taxon>Embryophyta</taxon>
        <taxon>Tracheophyta</taxon>
        <taxon>Spermatophyta</taxon>
        <taxon>Magnoliopsida</taxon>
        <taxon>eudicotyledons</taxon>
        <taxon>Gunneridae</taxon>
        <taxon>Pentapetalae</taxon>
        <taxon>asterids</taxon>
        <taxon>campanulids</taxon>
        <taxon>Asterales</taxon>
        <taxon>Asteraceae</taxon>
        <taxon>Cichorioideae</taxon>
        <taxon>Cichorieae</taxon>
        <taxon>Lactucinae</taxon>
        <taxon>Lactuca</taxon>
    </lineage>
</organism>
<protein>
    <submittedName>
        <fullName evidence="2">Uncharacterized protein</fullName>
    </submittedName>
</protein>